<gene>
    <name evidence="1" type="ORF">J2X15_003708</name>
</gene>
<dbReference type="InterPro" id="IPR011013">
    <property type="entry name" value="Gal_mutarotase_sf_dom"/>
</dbReference>
<dbReference type="SUPFAM" id="SSF74650">
    <property type="entry name" value="Galactose mutarotase-like"/>
    <property type="match status" value="1"/>
</dbReference>
<protein>
    <recommendedName>
        <fullName evidence="3">DUF5107 domain-containing protein</fullName>
    </recommendedName>
</protein>
<proteinExistence type="predicted"/>
<dbReference type="Proteomes" id="UP001268089">
    <property type="component" value="Unassembled WGS sequence"/>
</dbReference>
<dbReference type="Gene3D" id="2.70.98.10">
    <property type="match status" value="1"/>
</dbReference>
<comment type="caution">
    <text evidence="1">The sequence shown here is derived from an EMBL/GenBank/DDBJ whole genome shotgun (WGS) entry which is preliminary data.</text>
</comment>
<dbReference type="EMBL" id="JAVDXO010000010">
    <property type="protein sequence ID" value="MDR7308399.1"/>
    <property type="molecule type" value="Genomic_DNA"/>
</dbReference>
<sequence length="334" mass="37498">MLIYESLYKNVASVVMESDRMRVTVLPESGGKIQSIFNKVENKELLVQSKNAEFRRSSYDTSFFDGDQSGFDEVFPSIEACRYPTAPWSGIEIPDHGEVWALPWTAQRYDDHLTLTVEGVRFPYQLKKTIEFQQDNCLKISYSVANRSDFPFAYIWAPHILFVREEDFEIRLPAAVKTVMSTCSVDNKLGKFGSMHTWPTTVVDGIDYPISTSTPMYPGKCEKYYAMETLDEGWCALFNPKTGSAIGLSYPVSAVPYLGVWDGLVGDQCATALEPCTGAFDDLGVANHWGRVQTVEGKSAKEWYLTLTIDNVRGVDGIDSAGNFKCRKIEEVLL</sequence>
<name>A0ABU1ZS89_9BURK</name>
<reference evidence="1 2" key="1">
    <citation type="submission" date="2023-07" db="EMBL/GenBank/DDBJ databases">
        <title>Sorghum-associated microbial communities from plants grown in Nebraska, USA.</title>
        <authorList>
            <person name="Schachtman D."/>
        </authorList>
    </citation>
    <scope>NUCLEOTIDE SEQUENCE [LARGE SCALE GENOMIC DNA]</scope>
    <source>
        <strain evidence="1 2">BE308</strain>
    </source>
</reference>
<evidence type="ECO:0000313" key="2">
    <source>
        <dbReference type="Proteomes" id="UP001268089"/>
    </source>
</evidence>
<evidence type="ECO:0000313" key="1">
    <source>
        <dbReference type="EMBL" id="MDR7308399.1"/>
    </source>
</evidence>
<accession>A0ABU1ZS89</accession>
<dbReference type="RefSeq" id="WP_310345662.1">
    <property type="nucleotide sequence ID" value="NZ_JAVDXO010000010.1"/>
</dbReference>
<dbReference type="InterPro" id="IPR014718">
    <property type="entry name" value="GH-type_carb-bd"/>
</dbReference>
<keyword evidence="2" id="KW-1185">Reference proteome</keyword>
<organism evidence="1 2">
    <name type="scientific">Rhodoferax saidenbachensis</name>
    <dbReference type="NCBI Taxonomy" id="1484693"/>
    <lineage>
        <taxon>Bacteria</taxon>
        <taxon>Pseudomonadati</taxon>
        <taxon>Pseudomonadota</taxon>
        <taxon>Betaproteobacteria</taxon>
        <taxon>Burkholderiales</taxon>
        <taxon>Comamonadaceae</taxon>
        <taxon>Rhodoferax</taxon>
    </lineage>
</organism>
<evidence type="ECO:0008006" key="3">
    <source>
        <dbReference type="Google" id="ProtNLM"/>
    </source>
</evidence>